<dbReference type="InterPro" id="IPR001357">
    <property type="entry name" value="BRCT_dom"/>
</dbReference>
<proteinExistence type="predicted"/>
<evidence type="ECO:0000256" key="1">
    <source>
        <dbReference type="SAM" id="MobiDB-lite"/>
    </source>
</evidence>
<gene>
    <name evidence="3" type="ORF">K469DRAFT_649112</name>
</gene>
<feature type="region of interest" description="Disordered" evidence="1">
    <location>
        <begin position="89"/>
        <end position="117"/>
    </location>
</feature>
<dbReference type="Gene3D" id="3.40.50.10190">
    <property type="entry name" value="BRCT domain"/>
    <property type="match status" value="1"/>
</dbReference>
<feature type="compositionally biased region" description="Basic and acidic residues" evidence="1">
    <location>
        <begin position="58"/>
        <end position="73"/>
    </location>
</feature>
<keyword evidence="4" id="KW-1185">Reference proteome</keyword>
<dbReference type="Pfam" id="PF16589">
    <property type="entry name" value="BRCT_2"/>
    <property type="match status" value="1"/>
</dbReference>
<organism evidence="3 4">
    <name type="scientific">Zopfia rhizophila CBS 207.26</name>
    <dbReference type="NCBI Taxonomy" id="1314779"/>
    <lineage>
        <taxon>Eukaryota</taxon>
        <taxon>Fungi</taxon>
        <taxon>Dikarya</taxon>
        <taxon>Ascomycota</taxon>
        <taxon>Pezizomycotina</taxon>
        <taxon>Dothideomycetes</taxon>
        <taxon>Dothideomycetes incertae sedis</taxon>
        <taxon>Zopfiaceae</taxon>
        <taxon>Zopfia</taxon>
    </lineage>
</organism>
<feature type="region of interest" description="Disordered" evidence="1">
    <location>
        <begin position="145"/>
        <end position="173"/>
    </location>
</feature>
<feature type="compositionally biased region" description="Basic and acidic residues" evidence="1">
    <location>
        <begin position="103"/>
        <end position="117"/>
    </location>
</feature>
<feature type="compositionally biased region" description="Polar residues" evidence="1">
    <location>
        <begin position="1"/>
        <end position="23"/>
    </location>
</feature>
<reference evidence="3" key="1">
    <citation type="journal article" date="2020" name="Stud. Mycol.">
        <title>101 Dothideomycetes genomes: a test case for predicting lifestyles and emergence of pathogens.</title>
        <authorList>
            <person name="Haridas S."/>
            <person name="Albert R."/>
            <person name="Binder M."/>
            <person name="Bloem J."/>
            <person name="Labutti K."/>
            <person name="Salamov A."/>
            <person name="Andreopoulos B."/>
            <person name="Baker S."/>
            <person name="Barry K."/>
            <person name="Bills G."/>
            <person name="Bluhm B."/>
            <person name="Cannon C."/>
            <person name="Castanera R."/>
            <person name="Culley D."/>
            <person name="Daum C."/>
            <person name="Ezra D."/>
            <person name="Gonzalez J."/>
            <person name="Henrissat B."/>
            <person name="Kuo A."/>
            <person name="Liang C."/>
            <person name="Lipzen A."/>
            <person name="Lutzoni F."/>
            <person name="Magnuson J."/>
            <person name="Mondo S."/>
            <person name="Nolan M."/>
            <person name="Ohm R."/>
            <person name="Pangilinan J."/>
            <person name="Park H.-J."/>
            <person name="Ramirez L."/>
            <person name="Alfaro M."/>
            <person name="Sun H."/>
            <person name="Tritt A."/>
            <person name="Yoshinaga Y."/>
            <person name="Zwiers L.-H."/>
            <person name="Turgeon B."/>
            <person name="Goodwin S."/>
            <person name="Spatafora J."/>
            <person name="Crous P."/>
            <person name="Grigoriev I."/>
        </authorList>
    </citation>
    <scope>NUCLEOTIDE SEQUENCE</scope>
    <source>
        <strain evidence="3">CBS 207.26</strain>
    </source>
</reference>
<dbReference type="InterPro" id="IPR036420">
    <property type="entry name" value="BRCT_dom_sf"/>
</dbReference>
<evidence type="ECO:0000313" key="3">
    <source>
        <dbReference type="EMBL" id="KAF2195309.1"/>
    </source>
</evidence>
<feature type="region of interest" description="Disordered" evidence="1">
    <location>
        <begin position="1"/>
        <end position="73"/>
    </location>
</feature>
<sequence>MTSSSRSSKDASQIPSSEVTSSAAKPINPNAQPPAPSLVAHATRTFFDPWNSSSTGHQRAENHLARSTSWRESRNLKLGEQFIGGLSGGRRVSDTVGAGSQDFGKDGRKPNGGRERGVKCLRIGGQKSLVEVWGVRKGNETVGDKTVALDGPVTEDPETDENAPTPDEPMKPNKQKQIFEGLCFYLNGSTAPLVSDHKLKHLLVERGGKMSIGLGRRSVTHVVLGTANGSGGAGGGLAASKIQREITRVGGKGVKFVGVEWVLECIKADKRLPEARFSTLKLAPKGQNSVYDMFRSAKENEQKDGFTDG</sequence>
<dbReference type="Proteomes" id="UP000800200">
    <property type="component" value="Unassembled WGS sequence"/>
</dbReference>
<dbReference type="PROSITE" id="PS50172">
    <property type="entry name" value="BRCT"/>
    <property type="match status" value="1"/>
</dbReference>
<evidence type="ECO:0000313" key="4">
    <source>
        <dbReference type="Proteomes" id="UP000800200"/>
    </source>
</evidence>
<protein>
    <recommendedName>
        <fullName evidence="2">BRCT domain-containing protein</fullName>
    </recommendedName>
</protein>
<name>A0A6A6EWZ5_9PEZI</name>
<accession>A0A6A6EWZ5</accession>
<feature type="domain" description="BRCT" evidence="2">
    <location>
        <begin position="174"/>
        <end position="279"/>
    </location>
</feature>
<dbReference type="AlphaFoldDB" id="A0A6A6EWZ5"/>
<evidence type="ECO:0000259" key="2">
    <source>
        <dbReference type="PROSITE" id="PS50172"/>
    </source>
</evidence>
<dbReference type="OrthoDB" id="427711at2759"/>
<dbReference type="EMBL" id="ML994610">
    <property type="protein sequence ID" value="KAF2195309.1"/>
    <property type="molecule type" value="Genomic_DNA"/>
</dbReference>
<dbReference type="SUPFAM" id="SSF52113">
    <property type="entry name" value="BRCT domain"/>
    <property type="match status" value="1"/>
</dbReference>